<dbReference type="Proteomes" id="UP000320231">
    <property type="component" value="Chromosome"/>
</dbReference>
<sequence>MQALAEQVSHEPAVAGLPKTPLPPSRVTTQAGIRVEAYPALVADASEFKVALFDHPAKAEAAHQEGIARLAIAKLPEQAKVIKQLPGVEKCALLFAKVGSKQALIDDLLLAVFTQVVAQHPLPRSDDEFRLRLKETQPQLVGEAKALLVKVDAALQGHLAVSKVLKGKLNFALALVYSDVSAQMQRLVYPGFIRDAGEWLDEYPRYTEAALIRLEKAARERGRDLMMMQDVQALEARFDARRESERRGQVENPELVAFGWWLQELRVSLFAQQLGTHMAVSVKRLEKRWQEIVSA</sequence>
<feature type="region of interest" description="Disordered" evidence="1">
    <location>
        <begin position="1"/>
        <end position="21"/>
    </location>
</feature>
<dbReference type="AlphaFoldDB" id="A0A455UEY1"/>
<dbReference type="Pfam" id="PF11898">
    <property type="entry name" value="DUF3418"/>
    <property type="match status" value="1"/>
</dbReference>
<evidence type="ECO:0000259" key="2">
    <source>
        <dbReference type="Pfam" id="PF11898"/>
    </source>
</evidence>
<name>A0A455UEY1_9GAMM</name>
<dbReference type="InterPro" id="IPR024590">
    <property type="entry name" value="HrpA_C"/>
</dbReference>
<protein>
    <recommendedName>
        <fullName evidence="2">RNA helicase HrpA C-terminal domain-containing protein</fullName>
    </recommendedName>
</protein>
<gene>
    <name evidence="3" type="ORF">HSBAA_41340</name>
</gene>
<reference evidence="3 4" key="1">
    <citation type="journal article" date="2019" name="Microbiol. Resour. Announc.">
        <title>Complete Genome Sequence of Halomonas sulfidaeris Strain Esulfide1 Isolated from a Metal Sulfide Rock at a Depth of 2,200 Meters, Obtained Using Nanopore Sequencing.</title>
        <authorList>
            <person name="Saito M."/>
            <person name="Nishigata A."/>
            <person name="Galipon J."/>
            <person name="Arakawa K."/>
        </authorList>
    </citation>
    <scope>NUCLEOTIDE SEQUENCE [LARGE SCALE GENOMIC DNA]</scope>
    <source>
        <strain evidence="3 4">ATCC BAA-803</strain>
    </source>
</reference>
<proteinExistence type="predicted"/>
<feature type="domain" description="RNA helicase HrpA C-terminal" evidence="2">
    <location>
        <begin position="18"/>
        <end position="291"/>
    </location>
</feature>
<evidence type="ECO:0000313" key="3">
    <source>
        <dbReference type="EMBL" id="BBI62828.1"/>
    </source>
</evidence>
<evidence type="ECO:0000256" key="1">
    <source>
        <dbReference type="SAM" id="MobiDB-lite"/>
    </source>
</evidence>
<dbReference type="KEGG" id="hsr:HSBAA_41340"/>
<dbReference type="EMBL" id="AP019514">
    <property type="protein sequence ID" value="BBI62828.1"/>
    <property type="molecule type" value="Genomic_DNA"/>
</dbReference>
<evidence type="ECO:0000313" key="4">
    <source>
        <dbReference type="Proteomes" id="UP000320231"/>
    </source>
</evidence>
<accession>A0A455UEY1</accession>
<organism evidence="3 4">
    <name type="scientific">Vreelandella sulfidaeris</name>
    <dbReference type="NCBI Taxonomy" id="115553"/>
    <lineage>
        <taxon>Bacteria</taxon>
        <taxon>Pseudomonadati</taxon>
        <taxon>Pseudomonadota</taxon>
        <taxon>Gammaproteobacteria</taxon>
        <taxon>Oceanospirillales</taxon>
        <taxon>Halomonadaceae</taxon>
        <taxon>Vreelandella</taxon>
    </lineage>
</organism>